<evidence type="ECO:0000256" key="4">
    <source>
        <dbReference type="ARBA" id="ARBA00022597"/>
    </source>
</evidence>
<keyword evidence="5 10" id="KW-0812">Transmembrane</keyword>
<dbReference type="InterPro" id="IPR005829">
    <property type="entry name" value="Sugar_transporter_CS"/>
</dbReference>
<dbReference type="FunFam" id="1.20.1250.20:FF:000044">
    <property type="entry name" value="Hexose transporter Hxt3p"/>
    <property type="match status" value="1"/>
</dbReference>
<dbReference type="PROSITE" id="PS00216">
    <property type="entry name" value="SUGAR_TRANSPORT_1"/>
    <property type="match status" value="1"/>
</dbReference>
<comment type="catalytic activity">
    <reaction evidence="8">
        <text>myo-inositol(out) + H(+)(out) = myo-inositol(in) + H(+)(in)</text>
        <dbReference type="Rhea" id="RHEA:60364"/>
        <dbReference type="ChEBI" id="CHEBI:15378"/>
        <dbReference type="ChEBI" id="CHEBI:17268"/>
    </reaction>
</comment>
<reference evidence="12" key="1">
    <citation type="submission" date="2021-01" db="EMBL/GenBank/DDBJ databases">
        <authorList>
            <person name="Kaushik A."/>
        </authorList>
    </citation>
    <scope>NUCLEOTIDE SEQUENCE</scope>
    <source>
        <strain evidence="12">AG3-T5</strain>
    </source>
</reference>
<dbReference type="PANTHER" id="PTHR48022">
    <property type="entry name" value="PLASTIDIC GLUCOSE TRANSPORTER 4"/>
    <property type="match status" value="1"/>
</dbReference>
<dbReference type="NCBIfam" id="TIGR00879">
    <property type="entry name" value="SP"/>
    <property type="match status" value="1"/>
</dbReference>
<dbReference type="GO" id="GO:0005351">
    <property type="term" value="F:carbohydrate:proton symporter activity"/>
    <property type="evidence" value="ECO:0007669"/>
    <property type="project" value="TreeGrafter"/>
</dbReference>
<feature type="transmembrane region" description="Helical" evidence="10">
    <location>
        <begin position="12"/>
        <end position="31"/>
    </location>
</feature>
<dbReference type="CDD" id="cd17356">
    <property type="entry name" value="MFS_HXT"/>
    <property type="match status" value="1"/>
</dbReference>
<dbReference type="EMBL" id="CAJMWW010000062">
    <property type="protein sequence ID" value="CAE6410485.1"/>
    <property type="molecule type" value="Genomic_DNA"/>
</dbReference>
<protein>
    <recommendedName>
        <fullName evidence="11">Major facilitator superfamily (MFS) profile domain-containing protein</fullName>
    </recommendedName>
</protein>
<comment type="similarity">
    <text evidence="2">Belongs to the major facilitator superfamily. Sugar transporter (TC 2.A.1.1) family.</text>
</comment>
<evidence type="ECO:0000256" key="2">
    <source>
        <dbReference type="ARBA" id="ARBA00010992"/>
    </source>
</evidence>
<keyword evidence="4" id="KW-0762">Sugar transport</keyword>
<dbReference type="PANTHER" id="PTHR48022:SF75">
    <property type="entry name" value="GALACTOSE TRANSPORTER-RELATED"/>
    <property type="match status" value="1"/>
</dbReference>
<evidence type="ECO:0000256" key="5">
    <source>
        <dbReference type="ARBA" id="ARBA00022692"/>
    </source>
</evidence>
<feature type="transmembrane region" description="Helical" evidence="10">
    <location>
        <begin position="190"/>
        <end position="209"/>
    </location>
</feature>
<dbReference type="SUPFAM" id="SSF49503">
    <property type="entry name" value="Cupredoxins"/>
    <property type="match status" value="1"/>
</dbReference>
<organism evidence="12 13">
    <name type="scientific">Rhizoctonia solani</name>
    <dbReference type="NCBI Taxonomy" id="456999"/>
    <lineage>
        <taxon>Eukaryota</taxon>
        <taxon>Fungi</taxon>
        <taxon>Dikarya</taxon>
        <taxon>Basidiomycota</taxon>
        <taxon>Agaricomycotina</taxon>
        <taxon>Agaricomycetes</taxon>
        <taxon>Cantharellales</taxon>
        <taxon>Ceratobasidiaceae</taxon>
        <taxon>Rhizoctonia</taxon>
    </lineage>
</organism>
<evidence type="ECO:0000256" key="10">
    <source>
        <dbReference type="SAM" id="Phobius"/>
    </source>
</evidence>
<dbReference type="InterPro" id="IPR003663">
    <property type="entry name" value="Sugar/inositol_transpt"/>
</dbReference>
<feature type="transmembrane region" description="Helical" evidence="10">
    <location>
        <begin position="66"/>
        <end position="85"/>
    </location>
</feature>
<sequence length="929" mass="101736">MTQYHIRGTPVGRAAIMLAVMASMGGFIFGYDTGQISDILLMDDFLKRFATCSNPNDAATCHFNTYIEGLIVALLSVGTAIGALIGAPTADFFGRRIAMSIECAVFSIGVIIQVTAFQAWYQIMIGRLISGLGVGALSAAVPLYQAECSPKQLRGSLTGTYQLFITFGILVAYCISIGTRETNNSASWRIVIAIGLVWAIILGVGILFMPESPRWLLKRGRTAEAERSIARVRGAKVEDRDEHVVRDLHEMQDSVKYEQSLSKAGWLDCFRPERKTLYRTLLGMSLQSLQQLTGANYFFYYGATIFNSVGIEDSFVTQIILGAVNFGCTFLGLYVMERFGRRVPLMVGGVWQAIWLFIFAAAGTARDPTLPENQHIGKLMIVSACLFILGYASTWAPGIWILIGETFPTRTRAKQGALATASNWVWNFLIAFFTPLITRKITYRYGFIFASCNLLGAIVVFLFLYESSGLSLEAVDVLYNDPKVKAWTSRNWEPPADYGYSGRGDLVDQTRANDAHKPVVGHLEKAPGDAHTPGSRSGPASSDGHRSVDAMSIAAPSPNSALINGQGVWDCATYGNSSTCFTQTPFEIQVVPNKKYRFRLINTAAHAMFWVSLDGHTFNVTEADDTGVYSETNSALHRLKFHNGQRYSVIVDTSVGSVGDSYWLRAEMNTACLTTLPDDFANTTYAIVRYVEEDGTGASTTDPTTSDWTDVVSGAECTDIDTSSLTPIVVKDAPTTVVQRGMLQTGFSVSLDSAGNLDTGFAVNATEFVDLVYQPVLHTIASGGTVNASNVASVTYNTPGAVDLIINNLDTAIDHPYHYRRRGIGYSLARGGRVGKLQHDELDTPRHTHYSRWVVAVLRFITDNPGVWFVQPDAVAKMSIPSANTTMCGKIGPDAWSTSLGRRRRSLTDSDTERLRRSRVMKAALDDKR</sequence>
<evidence type="ECO:0000256" key="8">
    <source>
        <dbReference type="ARBA" id="ARBA00049119"/>
    </source>
</evidence>
<dbReference type="InterPro" id="IPR001117">
    <property type="entry name" value="Cu-oxidase_2nd"/>
</dbReference>
<dbReference type="PRINTS" id="PR00171">
    <property type="entry name" value="SUGRTRNSPORT"/>
</dbReference>
<feature type="transmembrane region" description="Helical" evidence="10">
    <location>
        <begin position="156"/>
        <end position="178"/>
    </location>
</feature>
<dbReference type="Pfam" id="PF00394">
    <property type="entry name" value="Cu-oxidase"/>
    <property type="match status" value="1"/>
</dbReference>
<dbReference type="Proteomes" id="UP000663841">
    <property type="component" value="Unassembled WGS sequence"/>
</dbReference>
<dbReference type="PROSITE" id="PS50850">
    <property type="entry name" value="MFS"/>
    <property type="match status" value="1"/>
</dbReference>
<gene>
    <name evidence="12" type="ORF">RDB_LOCUS21002</name>
</gene>
<dbReference type="InterPro" id="IPR050360">
    <property type="entry name" value="MFS_Sugar_Transporters"/>
</dbReference>
<dbReference type="AlphaFoldDB" id="A0A8H2WXH8"/>
<proteinExistence type="inferred from homology"/>
<dbReference type="Gene3D" id="1.20.1250.20">
    <property type="entry name" value="MFS general substrate transporter like domains"/>
    <property type="match status" value="1"/>
</dbReference>
<evidence type="ECO:0000256" key="6">
    <source>
        <dbReference type="ARBA" id="ARBA00022989"/>
    </source>
</evidence>
<evidence type="ECO:0000256" key="1">
    <source>
        <dbReference type="ARBA" id="ARBA00004141"/>
    </source>
</evidence>
<evidence type="ECO:0000313" key="13">
    <source>
        <dbReference type="Proteomes" id="UP000663841"/>
    </source>
</evidence>
<dbReference type="InterPro" id="IPR036259">
    <property type="entry name" value="MFS_trans_sf"/>
</dbReference>
<dbReference type="InterPro" id="IPR005828">
    <property type="entry name" value="MFS_sugar_transport-like"/>
</dbReference>
<dbReference type="Pfam" id="PF00083">
    <property type="entry name" value="Sugar_tr"/>
    <property type="match status" value="1"/>
</dbReference>
<feature type="transmembrane region" description="Helical" evidence="10">
    <location>
        <begin position="443"/>
        <end position="465"/>
    </location>
</feature>
<evidence type="ECO:0000313" key="12">
    <source>
        <dbReference type="EMBL" id="CAE6410485.1"/>
    </source>
</evidence>
<comment type="caution">
    <text evidence="12">The sequence shown here is derived from an EMBL/GenBank/DDBJ whole genome shotgun (WGS) entry which is preliminary data.</text>
</comment>
<evidence type="ECO:0000259" key="11">
    <source>
        <dbReference type="PROSITE" id="PS50850"/>
    </source>
</evidence>
<accession>A0A8H2WXH8</accession>
<name>A0A8H2WXH8_9AGAM</name>
<feature type="transmembrane region" description="Helical" evidence="10">
    <location>
        <begin position="343"/>
        <end position="361"/>
    </location>
</feature>
<keyword evidence="3" id="KW-0813">Transport</keyword>
<dbReference type="GO" id="GO:0005886">
    <property type="term" value="C:plasma membrane"/>
    <property type="evidence" value="ECO:0007669"/>
    <property type="project" value="TreeGrafter"/>
</dbReference>
<evidence type="ECO:0000256" key="9">
    <source>
        <dbReference type="SAM" id="MobiDB-lite"/>
    </source>
</evidence>
<feature type="region of interest" description="Disordered" evidence="9">
    <location>
        <begin position="523"/>
        <end position="547"/>
    </location>
</feature>
<feature type="transmembrane region" description="Helical" evidence="10">
    <location>
        <begin position="381"/>
        <end position="404"/>
    </location>
</feature>
<dbReference type="InterPro" id="IPR008972">
    <property type="entry name" value="Cupredoxin"/>
</dbReference>
<feature type="transmembrane region" description="Helical" evidence="10">
    <location>
        <begin position="123"/>
        <end position="144"/>
    </location>
</feature>
<dbReference type="InterPro" id="IPR020846">
    <property type="entry name" value="MFS_dom"/>
</dbReference>
<comment type="subcellular location">
    <subcellularLocation>
        <location evidence="1">Membrane</location>
        <topology evidence="1">Multi-pass membrane protein</topology>
    </subcellularLocation>
</comment>
<dbReference type="Gene3D" id="2.60.40.420">
    <property type="entry name" value="Cupredoxins - blue copper proteins"/>
    <property type="match status" value="2"/>
</dbReference>
<dbReference type="PROSITE" id="PS00217">
    <property type="entry name" value="SUGAR_TRANSPORT_2"/>
    <property type="match status" value="1"/>
</dbReference>
<evidence type="ECO:0000256" key="7">
    <source>
        <dbReference type="ARBA" id="ARBA00023136"/>
    </source>
</evidence>
<keyword evidence="6 10" id="KW-1133">Transmembrane helix</keyword>
<dbReference type="SUPFAM" id="SSF103473">
    <property type="entry name" value="MFS general substrate transporter"/>
    <property type="match status" value="1"/>
</dbReference>
<dbReference type="GO" id="GO:0016491">
    <property type="term" value="F:oxidoreductase activity"/>
    <property type="evidence" value="ECO:0007669"/>
    <property type="project" value="UniProtKB-ARBA"/>
</dbReference>
<keyword evidence="7 10" id="KW-0472">Membrane</keyword>
<feature type="domain" description="Major facilitator superfamily (MFS) profile" evidence="11">
    <location>
        <begin position="18"/>
        <end position="468"/>
    </location>
</feature>
<evidence type="ECO:0000256" key="3">
    <source>
        <dbReference type="ARBA" id="ARBA00022448"/>
    </source>
</evidence>
<feature type="transmembrane region" description="Helical" evidence="10">
    <location>
        <begin position="315"/>
        <end position="336"/>
    </location>
</feature>